<accession>A0A448PDD2</accession>
<dbReference type="Gene3D" id="3.40.50.300">
    <property type="entry name" value="P-loop containing nucleotide triphosphate hydrolases"/>
    <property type="match status" value="1"/>
</dbReference>
<name>A0A448PDD2_9ACTO</name>
<comment type="similarity">
    <text evidence="9">Belongs to the ABC transporter superfamily. Lipid exporter (TC 3.A.1.106) family.</text>
</comment>
<evidence type="ECO:0000256" key="3">
    <source>
        <dbReference type="ARBA" id="ARBA00022475"/>
    </source>
</evidence>
<keyword evidence="13" id="KW-0378">Hydrolase</keyword>
<evidence type="ECO:0000256" key="7">
    <source>
        <dbReference type="ARBA" id="ARBA00022989"/>
    </source>
</evidence>
<feature type="transmembrane region" description="Helical" evidence="10">
    <location>
        <begin position="71"/>
        <end position="91"/>
    </location>
</feature>
<dbReference type="InterPro" id="IPR017871">
    <property type="entry name" value="ABC_transporter-like_CS"/>
</dbReference>
<dbReference type="SUPFAM" id="SSF90123">
    <property type="entry name" value="ABC transporter transmembrane region"/>
    <property type="match status" value="1"/>
</dbReference>
<dbReference type="PROSITE" id="PS50893">
    <property type="entry name" value="ABC_TRANSPORTER_2"/>
    <property type="match status" value="1"/>
</dbReference>
<keyword evidence="5" id="KW-0547">Nucleotide-binding</keyword>
<dbReference type="Pfam" id="PF00005">
    <property type="entry name" value="ABC_tran"/>
    <property type="match status" value="1"/>
</dbReference>
<dbReference type="GO" id="GO:0005886">
    <property type="term" value="C:plasma membrane"/>
    <property type="evidence" value="ECO:0007669"/>
    <property type="project" value="UniProtKB-SubCell"/>
</dbReference>
<dbReference type="Proteomes" id="UP000269542">
    <property type="component" value="Chromosome"/>
</dbReference>
<keyword evidence="6 13" id="KW-0067">ATP-binding</keyword>
<evidence type="ECO:0000259" key="12">
    <source>
        <dbReference type="PROSITE" id="PS50929"/>
    </source>
</evidence>
<keyword evidence="2" id="KW-0813">Transport</keyword>
<keyword evidence="4 10" id="KW-0812">Transmembrane</keyword>
<keyword evidence="14" id="KW-1185">Reference proteome</keyword>
<dbReference type="FunFam" id="3.40.50.300:FF:000299">
    <property type="entry name" value="ABC transporter ATP-binding protein/permease"/>
    <property type="match status" value="1"/>
</dbReference>
<dbReference type="SMART" id="SM00382">
    <property type="entry name" value="AAA"/>
    <property type="match status" value="1"/>
</dbReference>
<reference evidence="13 14" key="1">
    <citation type="submission" date="2018-12" db="EMBL/GenBank/DDBJ databases">
        <authorList>
            <consortium name="Pathogen Informatics"/>
        </authorList>
    </citation>
    <scope>NUCLEOTIDE SEQUENCE [LARGE SCALE GENOMIC DNA]</scope>
    <source>
        <strain evidence="13 14">NCTC13354</strain>
    </source>
</reference>
<proteinExistence type="inferred from homology"/>
<dbReference type="AlphaFoldDB" id="A0A448PDD2"/>
<dbReference type="InterPro" id="IPR027417">
    <property type="entry name" value="P-loop_NTPase"/>
</dbReference>
<evidence type="ECO:0000259" key="11">
    <source>
        <dbReference type="PROSITE" id="PS50893"/>
    </source>
</evidence>
<evidence type="ECO:0000256" key="5">
    <source>
        <dbReference type="ARBA" id="ARBA00022741"/>
    </source>
</evidence>
<dbReference type="SUPFAM" id="SSF52540">
    <property type="entry name" value="P-loop containing nucleoside triphosphate hydrolases"/>
    <property type="match status" value="1"/>
</dbReference>
<evidence type="ECO:0000256" key="9">
    <source>
        <dbReference type="ARBA" id="ARBA00061644"/>
    </source>
</evidence>
<dbReference type="GO" id="GO:0140359">
    <property type="term" value="F:ABC-type transporter activity"/>
    <property type="evidence" value="ECO:0007669"/>
    <property type="project" value="InterPro"/>
</dbReference>
<feature type="domain" description="ABC transmembrane type-1" evidence="12">
    <location>
        <begin position="24"/>
        <end position="318"/>
    </location>
</feature>
<dbReference type="EMBL" id="LR134476">
    <property type="protein sequence ID" value="VEI12925.1"/>
    <property type="molecule type" value="Genomic_DNA"/>
</dbReference>
<evidence type="ECO:0000313" key="14">
    <source>
        <dbReference type="Proteomes" id="UP000269542"/>
    </source>
</evidence>
<dbReference type="PROSITE" id="PS50929">
    <property type="entry name" value="ABC_TM1F"/>
    <property type="match status" value="1"/>
</dbReference>
<keyword evidence="7 10" id="KW-1133">Transmembrane helix</keyword>
<feature type="transmembrane region" description="Helical" evidence="10">
    <location>
        <begin position="175"/>
        <end position="193"/>
    </location>
</feature>
<evidence type="ECO:0000256" key="10">
    <source>
        <dbReference type="SAM" id="Phobius"/>
    </source>
</evidence>
<dbReference type="InterPro" id="IPR003593">
    <property type="entry name" value="AAA+_ATPase"/>
</dbReference>
<dbReference type="PANTHER" id="PTHR24221:SF654">
    <property type="entry name" value="ATP-BINDING CASSETTE SUB-FAMILY B MEMBER 6"/>
    <property type="match status" value="1"/>
</dbReference>
<dbReference type="PANTHER" id="PTHR24221">
    <property type="entry name" value="ATP-BINDING CASSETTE SUB-FAMILY B"/>
    <property type="match status" value="1"/>
</dbReference>
<sequence>MKDGYNNLKRVLPYLPAGAGQYMIIYMVVASILSILDVAALMALALAATAIIAGNDIVIPVVGWRFGPESYVWVIIVISSLILLKAVLSLIQQWFATRKFANFELELGTTLFNAYLGAPWVDRLSRSSSELVRMADVGVAAINSGLIMPFMGLPSMMISAITVVAILLAAEPLTAVVTMAYLGLIAAFIYVLLSRRTVEAGRVNRRYSYKAAGLMTDMVGALKEVTLRDKFDEVSSVVQDARYHATRARANIQFLGSVPRFVMDFALIGGLVLIGASQFLMSGDFTDAINAIVLFAAAAIRLIPALTGFQSTVNVLNSNASQVRAILRDIEDAQGYLARKKIAGKQRLEHAPRELVLDNVSFTYPTREDPAVRDISMTIQMGTSVAFVGESGSGKSTLVDVILGLLEPQQGTIKVDGHDIDDVLAHWRSLIGYVPQDVSLFDGTIEQNVALTWKGEIDRDKVIECLKKAQMWETTQERPGGLQARIGERGMGLSGGQRQRLGIARALYSDPAILILDEATSALDTETEAEVASAIAGLRGELTLISIAHRLSTVKDSDVLFYMEDGRVVTSGTFDEVVATAPRFAMQARLAGLYVPEHEEAN</sequence>
<organism evidence="13 14">
    <name type="scientific">Trueperella bialowiezensis</name>
    <dbReference type="NCBI Taxonomy" id="312285"/>
    <lineage>
        <taxon>Bacteria</taxon>
        <taxon>Bacillati</taxon>
        <taxon>Actinomycetota</taxon>
        <taxon>Actinomycetes</taxon>
        <taxon>Actinomycetales</taxon>
        <taxon>Actinomycetaceae</taxon>
        <taxon>Trueperella</taxon>
    </lineage>
</organism>
<feature type="domain" description="ABC transporter" evidence="11">
    <location>
        <begin position="355"/>
        <end position="590"/>
    </location>
</feature>
<dbReference type="InterPro" id="IPR036640">
    <property type="entry name" value="ABC1_TM_sf"/>
</dbReference>
<dbReference type="PROSITE" id="PS00211">
    <property type="entry name" value="ABC_TRANSPORTER_1"/>
    <property type="match status" value="1"/>
</dbReference>
<dbReference type="OrthoDB" id="9806127at2"/>
<evidence type="ECO:0000256" key="4">
    <source>
        <dbReference type="ARBA" id="ARBA00022692"/>
    </source>
</evidence>
<feature type="transmembrane region" description="Helical" evidence="10">
    <location>
        <begin position="150"/>
        <end position="169"/>
    </location>
</feature>
<dbReference type="RefSeq" id="WP_126416092.1">
    <property type="nucleotide sequence ID" value="NZ_LR134476.1"/>
</dbReference>
<dbReference type="InterPro" id="IPR011527">
    <property type="entry name" value="ABC1_TM_dom"/>
</dbReference>
<dbReference type="KEGG" id="tbw:NCTC13354_00623"/>
<evidence type="ECO:0000256" key="8">
    <source>
        <dbReference type="ARBA" id="ARBA00023136"/>
    </source>
</evidence>
<dbReference type="GO" id="GO:0005524">
    <property type="term" value="F:ATP binding"/>
    <property type="evidence" value="ECO:0007669"/>
    <property type="project" value="UniProtKB-KW"/>
</dbReference>
<keyword evidence="8 10" id="KW-0472">Membrane</keyword>
<dbReference type="GO" id="GO:0016887">
    <property type="term" value="F:ATP hydrolysis activity"/>
    <property type="evidence" value="ECO:0007669"/>
    <property type="project" value="InterPro"/>
</dbReference>
<evidence type="ECO:0000256" key="1">
    <source>
        <dbReference type="ARBA" id="ARBA00004651"/>
    </source>
</evidence>
<dbReference type="InterPro" id="IPR039421">
    <property type="entry name" value="Type_1_exporter"/>
</dbReference>
<dbReference type="Gene3D" id="1.20.1560.10">
    <property type="entry name" value="ABC transporter type 1, transmembrane domain"/>
    <property type="match status" value="1"/>
</dbReference>
<dbReference type="EC" id="3.6.3.-" evidence="13"/>
<feature type="transmembrane region" description="Helical" evidence="10">
    <location>
        <begin position="261"/>
        <end position="282"/>
    </location>
</feature>
<keyword evidence="3" id="KW-1003">Cell membrane</keyword>
<evidence type="ECO:0000256" key="2">
    <source>
        <dbReference type="ARBA" id="ARBA00022448"/>
    </source>
</evidence>
<evidence type="ECO:0000313" key="13">
    <source>
        <dbReference type="EMBL" id="VEI12925.1"/>
    </source>
</evidence>
<protein>
    <submittedName>
        <fullName evidence="13">Lipid A export ATP-binding/permease protein MsbA</fullName>
        <ecNumber evidence="13">3.6.3.-</ecNumber>
    </submittedName>
</protein>
<dbReference type="InterPro" id="IPR003439">
    <property type="entry name" value="ABC_transporter-like_ATP-bd"/>
</dbReference>
<dbReference type="GO" id="GO:0034040">
    <property type="term" value="F:ATPase-coupled lipid transmembrane transporter activity"/>
    <property type="evidence" value="ECO:0007669"/>
    <property type="project" value="TreeGrafter"/>
</dbReference>
<comment type="subcellular location">
    <subcellularLocation>
        <location evidence="1">Cell membrane</location>
        <topology evidence="1">Multi-pass membrane protein</topology>
    </subcellularLocation>
</comment>
<feature type="transmembrane region" description="Helical" evidence="10">
    <location>
        <begin position="24"/>
        <end position="51"/>
    </location>
</feature>
<gene>
    <name evidence="13" type="primary">msbA</name>
    <name evidence="13" type="ORF">NCTC13354_00623</name>
</gene>
<evidence type="ECO:0000256" key="6">
    <source>
        <dbReference type="ARBA" id="ARBA00022840"/>
    </source>
</evidence>